<evidence type="ECO:0000313" key="1">
    <source>
        <dbReference type="EMBL" id="EPX64125.1"/>
    </source>
</evidence>
<comment type="caution">
    <text evidence="1">The sequence shown here is derived from an EMBL/GenBank/DDBJ whole genome shotgun (WGS) entry which is preliminary data.</text>
</comment>
<proteinExistence type="predicted"/>
<dbReference type="AlphaFoldDB" id="S9PIK0"/>
<gene>
    <name evidence="1" type="ORF">D187_005259</name>
</gene>
<reference evidence="1" key="1">
    <citation type="submission" date="2013-05" db="EMBL/GenBank/DDBJ databases">
        <title>Genome assembly of Cystobacter fuscus DSM 2262.</title>
        <authorList>
            <person name="Sharma G."/>
            <person name="Khatri I."/>
            <person name="Kaur C."/>
            <person name="Mayilraj S."/>
            <person name="Subramanian S."/>
        </authorList>
    </citation>
    <scope>NUCLEOTIDE SEQUENCE [LARGE SCALE GENOMIC DNA]</scope>
    <source>
        <strain evidence="1">DSM 2262</strain>
    </source>
</reference>
<protein>
    <submittedName>
        <fullName evidence="1">Uncharacterized protein</fullName>
    </submittedName>
</protein>
<accession>S9PIK0</accession>
<dbReference type="Proteomes" id="UP000011682">
    <property type="component" value="Unassembled WGS sequence"/>
</dbReference>
<sequence>MVVEGQMQDEPDHFTPEQALLSRLGRVDADARNGVAHQAEQEYR</sequence>
<organism evidence="1 2">
    <name type="scientific">Cystobacter fuscus (strain ATCC 25194 / DSM 2262 / NBRC 100088 / M29)</name>
    <dbReference type="NCBI Taxonomy" id="1242864"/>
    <lineage>
        <taxon>Bacteria</taxon>
        <taxon>Pseudomonadati</taxon>
        <taxon>Myxococcota</taxon>
        <taxon>Myxococcia</taxon>
        <taxon>Myxococcales</taxon>
        <taxon>Cystobacterineae</taxon>
        <taxon>Archangiaceae</taxon>
        <taxon>Cystobacter</taxon>
    </lineage>
</organism>
<evidence type="ECO:0000313" key="2">
    <source>
        <dbReference type="Proteomes" id="UP000011682"/>
    </source>
</evidence>
<name>S9PIK0_CYSF2</name>
<keyword evidence="2" id="KW-1185">Reference proteome</keyword>
<dbReference type="EMBL" id="ANAH02000004">
    <property type="protein sequence ID" value="EPX64125.1"/>
    <property type="molecule type" value="Genomic_DNA"/>
</dbReference>